<dbReference type="GO" id="GO:0070273">
    <property type="term" value="F:phosphatidylinositol-4-phosphate binding"/>
    <property type="evidence" value="ECO:0007669"/>
    <property type="project" value="InterPro"/>
</dbReference>
<dbReference type="RefSeq" id="WP_285758646.1">
    <property type="nucleotide sequence ID" value="NZ_BSQG01000002.1"/>
</dbReference>
<keyword evidence="3" id="KW-0446">Lipid-binding</keyword>
<protein>
    <recommendedName>
        <fullName evidence="7">GPP34 family phosphoprotein</fullName>
    </recommendedName>
</protein>
<evidence type="ECO:0000313" key="5">
    <source>
        <dbReference type="EMBL" id="GLU47538.1"/>
    </source>
</evidence>
<dbReference type="Gene3D" id="1.10.3630.10">
    <property type="entry name" value="yeast vps74-n-term truncation variant domain like"/>
    <property type="match status" value="1"/>
</dbReference>
<dbReference type="GO" id="GO:0012505">
    <property type="term" value="C:endomembrane system"/>
    <property type="evidence" value="ECO:0007669"/>
    <property type="project" value="UniProtKB-ARBA"/>
</dbReference>
<dbReference type="InterPro" id="IPR008628">
    <property type="entry name" value="GPP34-like"/>
</dbReference>
<reference evidence="5" key="1">
    <citation type="submission" date="2023-02" db="EMBL/GenBank/DDBJ databases">
        <title>Nocardiopsis ansamitocini NBRC 112285.</title>
        <authorList>
            <person name="Ichikawa N."/>
            <person name="Sato H."/>
            <person name="Tonouchi N."/>
        </authorList>
    </citation>
    <scope>NUCLEOTIDE SEQUENCE</scope>
    <source>
        <strain evidence="5">NBRC 112285</strain>
    </source>
</reference>
<proteinExistence type="predicted"/>
<evidence type="ECO:0000256" key="3">
    <source>
        <dbReference type="ARBA" id="ARBA00023121"/>
    </source>
</evidence>
<dbReference type="InterPro" id="IPR038261">
    <property type="entry name" value="GPP34-like_sf"/>
</dbReference>
<evidence type="ECO:0000256" key="4">
    <source>
        <dbReference type="ARBA" id="ARBA00023136"/>
    </source>
</evidence>
<dbReference type="Proteomes" id="UP001165092">
    <property type="component" value="Unassembled WGS sequence"/>
</dbReference>
<gene>
    <name evidence="5" type="ORF">Nans01_18890</name>
</gene>
<comment type="caution">
    <text evidence="5">The sequence shown here is derived from an EMBL/GenBank/DDBJ whole genome shotgun (WGS) entry which is preliminary data.</text>
</comment>
<sequence length="210" mass="23312">MTTLAEDLIVLAHDPAKGRPLVGSTRLACGLAGALLADLALAGRISIDADYVYADRYSPSRDTDLDTVADRIAVSRRNRKVHWWVNKLQSSTLRKRLLERSTREGALHRARRTVLVVFPRDDYYPRDPDRRSQLRRNLRGVLLGEVRADARTMVLLALVGATGAHRRLFPDLPNRERRRRIKTVVTGDTIGRAVRKAVQSSEAASAGAGG</sequence>
<dbReference type="AlphaFoldDB" id="A0A9W6UIK8"/>
<keyword evidence="4" id="KW-0472">Membrane</keyword>
<evidence type="ECO:0000313" key="6">
    <source>
        <dbReference type="Proteomes" id="UP001165092"/>
    </source>
</evidence>
<dbReference type="GO" id="GO:0005737">
    <property type="term" value="C:cytoplasm"/>
    <property type="evidence" value="ECO:0007669"/>
    <property type="project" value="UniProtKB-ARBA"/>
</dbReference>
<keyword evidence="6" id="KW-1185">Reference proteome</keyword>
<dbReference type="EMBL" id="BSQG01000002">
    <property type="protein sequence ID" value="GLU47538.1"/>
    <property type="molecule type" value="Genomic_DNA"/>
</dbReference>
<keyword evidence="2" id="KW-0333">Golgi apparatus</keyword>
<name>A0A9W6UIK8_9ACTN</name>
<accession>A0A9W6UIK8</accession>
<evidence type="ECO:0000256" key="2">
    <source>
        <dbReference type="ARBA" id="ARBA00023034"/>
    </source>
</evidence>
<comment type="subcellular location">
    <subcellularLocation>
        <location evidence="1">Golgi apparatus membrane</location>
        <topology evidence="1">Peripheral membrane protein</topology>
        <orientation evidence="1">Cytoplasmic side</orientation>
    </subcellularLocation>
</comment>
<evidence type="ECO:0008006" key="7">
    <source>
        <dbReference type="Google" id="ProtNLM"/>
    </source>
</evidence>
<dbReference type="Pfam" id="PF05719">
    <property type="entry name" value="GPP34"/>
    <property type="match status" value="1"/>
</dbReference>
<organism evidence="5 6">
    <name type="scientific">Nocardiopsis ansamitocini</name>
    <dbReference type="NCBI Taxonomy" id="1670832"/>
    <lineage>
        <taxon>Bacteria</taxon>
        <taxon>Bacillati</taxon>
        <taxon>Actinomycetota</taxon>
        <taxon>Actinomycetes</taxon>
        <taxon>Streptosporangiales</taxon>
        <taxon>Nocardiopsidaceae</taxon>
        <taxon>Nocardiopsis</taxon>
    </lineage>
</organism>
<evidence type="ECO:0000256" key="1">
    <source>
        <dbReference type="ARBA" id="ARBA00004255"/>
    </source>
</evidence>